<evidence type="ECO:0000313" key="1">
    <source>
        <dbReference type="EMBL" id="MQS00274.1"/>
    </source>
</evidence>
<gene>
    <name evidence="1" type="ORF">GFJ39_14070</name>
</gene>
<dbReference type="EMBL" id="WIPH01000113">
    <property type="protein sequence ID" value="MQS00274.1"/>
    <property type="molecule type" value="Genomic_DNA"/>
</dbReference>
<comment type="caution">
    <text evidence="1">The sequence shown here is derived from an EMBL/GenBank/DDBJ whole genome shotgun (WGS) entry which is preliminary data.</text>
</comment>
<dbReference type="RefSeq" id="WP_153432062.1">
    <property type="nucleotide sequence ID" value="NZ_WIPH01000113.1"/>
</dbReference>
<protein>
    <submittedName>
        <fullName evidence="1">Uncharacterized protein</fullName>
    </submittedName>
</protein>
<keyword evidence="2" id="KW-1185">Reference proteome</keyword>
<proteinExistence type="predicted"/>
<name>A0A7X1VNY2_9PROT</name>
<sequence>MAKFFGKISRNSFRIHSGKIIRSDLFSEDWLLRHSQSLAETHGDVLRATQNNILPNRLNDNAKV</sequence>
<dbReference type="AlphaFoldDB" id="A0A7X1VNY2"/>
<evidence type="ECO:0000313" key="2">
    <source>
        <dbReference type="Proteomes" id="UP000432209"/>
    </source>
</evidence>
<feature type="non-terminal residue" evidence="1">
    <location>
        <position position="64"/>
    </location>
</feature>
<accession>A0A7X1VNY2</accession>
<organism evidence="1 2">
    <name type="scientific">Gluconobacter aidae</name>
    <dbReference type="NCBI Taxonomy" id="2662454"/>
    <lineage>
        <taxon>Bacteria</taxon>
        <taxon>Pseudomonadati</taxon>
        <taxon>Pseudomonadota</taxon>
        <taxon>Alphaproteobacteria</taxon>
        <taxon>Acetobacterales</taxon>
        <taxon>Acetobacteraceae</taxon>
        <taxon>Gluconobacter</taxon>
    </lineage>
</organism>
<reference evidence="1 2" key="1">
    <citation type="submission" date="2019-10" db="EMBL/GenBank/DDBJ databases">
        <title>Gluconobacter aidae sp. nov., a novel species of acetic acid bacteria isolated in Thailand.</title>
        <authorList>
            <person name="Yukphan P."/>
            <person name="Charoenyingcharoen P."/>
            <person name="Malimas S."/>
            <person name="Muramatsu Y."/>
            <person name="Nakagawa Y."/>
            <person name="Tanasupawat S."/>
            <person name="Yamada Y."/>
        </authorList>
    </citation>
    <scope>NUCLEOTIDE SEQUENCE [LARGE SCALE GENOMIC DNA]</scope>
    <source>
        <strain evidence="1 2">AC10</strain>
    </source>
</reference>
<dbReference type="Proteomes" id="UP000432209">
    <property type="component" value="Unassembled WGS sequence"/>
</dbReference>